<dbReference type="Pfam" id="PF00188">
    <property type="entry name" value="CAP"/>
    <property type="match status" value="1"/>
</dbReference>
<dbReference type="AlphaFoldDB" id="A0AAV1VRD9"/>
<dbReference type="InterPro" id="IPR001283">
    <property type="entry name" value="CRISP-related"/>
</dbReference>
<dbReference type="SUPFAM" id="SSF55797">
    <property type="entry name" value="PR-1-like"/>
    <property type="match status" value="1"/>
</dbReference>
<keyword evidence="5" id="KW-1185">Reference proteome</keyword>
<dbReference type="FunFam" id="3.40.33.10:FF:000023">
    <property type="entry name" value="Pathogenesis-related protein-1-like"/>
    <property type="match status" value="1"/>
</dbReference>
<evidence type="ECO:0000313" key="5">
    <source>
        <dbReference type="Proteomes" id="UP001497480"/>
    </source>
</evidence>
<keyword evidence="2" id="KW-0732">Signal</keyword>
<dbReference type="InterPro" id="IPR014044">
    <property type="entry name" value="CAP_dom"/>
</dbReference>
<feature type="compositionally biased region" description="Gly residues" evidence="1">
    <location>
        <begin position="49"/>
        <end position="58"/>
    </location>
</feature>
<dbReference type="SMART" id="SM00198">
    <property type="entry name" value="SCP"/>
    <property type="match status" value="1"/>
</dbReference>
<dbReference type="GO" id="GO:0005576">
    <property type="term" value="C:extracellular region"/>
    <property type="evidence" value="ECO:0007669"/>
    <property type="project" value="InterPro"/>
</dbReference>
<dbReference type="CDD" id="cd05381">
    <property type="entry name" value="CAP_PR-1"/>
    <property type="match status" value="1"/>
</dbReference>
<sequence length="287" mass="32210">MHSFIVAIVLCNIFLLSVVMATVSANTQSQAQPSTTTPSNPSNKNLHAPGGGHHGPNGGHHRQKGQYQVAKAGVPSQNPPSSPVSQNQLNQNTPPSQPTNLGQNSNQTIHDAPSSQGNENNANPGKLFGYVPRNDTSDSKTLSRDEFLHAHNWVRSKYNLPSLTWDTKLENFASSYLMERYQDCKMIHSSSDYGENLFWGKKLHWKPSDAVYYWYDEYNWYDLNTLKCTPEKICGHFTQIVWKDSIRVGCALQHCNDHSLGMLIACEYDPPGNYPDENPLVEHNNQR</sequence>
<feature type="compositionally biased region" description="Polar residues" evidence="1">
    <location>
        <begin position="98"/>
        <end position="123"/>
    </location>
</feature>
<evidence type="ECO:0000313" key="4">
    <source>
        <dbReference type="EMBL" id="CAL0299559.1"/>
    </source>
</evidence>
<comment type="caution">
    <text evidence="4">The sequence shown here is derived from an EMBL/GenBank/DDBJ whole genome shotgun (WGS) entry which is preliminary data.</text>
</comment>
<dbReference type="EMBL" id="CAXHTB010000001">
    <property type="protein sequence ID" value="CAL0299559.1"/>
    <property type="molecule type" value="Genomic_DNA"/>
</dbReference>
<feature type="compositionally biased region" description="Low complexity" evidence="1">
    <location>
        <begin position="28"/>
        <end position="43"/>
    </location>
</feature>
<evidence type="ECO:0000256" key="1">
    <source>
        <dbReference type="SAM" id="MobiDB-lite"/>
    </source>
</evidence>
<feature type="signal peptide" evidence="2">
    <location>
        <begin position="1"/>
        <end position="21"/>
    </location>
</feature>
<organism evidence="4 5">
    <name type="scientific">Lupinus luteus</name>
    <name type="common">European yellow lupine</name>
    <dbReference type="NCBI Taxonomy" id="3873"/>
    <lineage>
        <taxon>Eukaryota</taxon>
        <taxon>Viridiplantae</taxon>
        <taxon>Streptophyta</taxon>
        <taxon>Embryophyta</taxon>
        <taxon>Tracheophyta</taxon>
        <taxon>Spermatophyta</taxon>
        <taxon>Magnoliopsida</taxon>
        <taxon>eudicotyledons</taxon>
        <taxon>Gunneridae</taxon>
        <taxon>Pentapetalae</taxon>
        <taxon>rosids</taxon>
        <taxon>fabids</taxon>
        <taxon>Fabales</taxon>
        <taxon>Fabaceae</taxon>
        <taxon>Papilionoideae</taxon>
        <taxon>50 kb inversion clade</taxon>
        <taxon>genistoids sensu lato</taxon>
        <taxon>core genistoids</taxon>
        <taxon>Genisteae</taxon>
        <taxon>Lupinus</taxon>
    </lineage>
</organism>
<dbReference type="Gene3D" id="3.40.33.10">
    <property type="entry name" value="CAP"/>
    <property type="match status" value="1"/>
</dbReference>
<dbReference type="PRINTS" id="PR00837">
    <property type="entry name" value="V5TPXLIKE"/>
</dbReference>
<accession>A0AAV1VRD9</accession>
<feature type="region of interest" description="Disordered" evidence="1">
    <location>
        <begin position="28"/>
        <end position="127"/>
    </location>
</feature>
<name>A0AAV1VRD9_LUPLU</name>
<proteinExistence type="predicted"/>
<feature type="compositionally biased region" description="Low complexity" evidence="1">
    <location>
        <begin position="83"/>
        <end position="92"/>
    </location>
</feature>
<dbReference type="PANTHER" id="PTHR10334">
    <property type="entry name" value="CYSTEINE-RICH SECRETORY PROTEIN-RELATED"/>
    <property type="match status" value="1"/>
</dbReference>
<reference evidence="4 5" key="1">
    <citation type="submission" date="2024-03" db="EMBL/GenBank/DDBJ databases">
        <authorList>
            <person name="Martinez-Hernandez J."/>
        </authorList>
    </citation>
    <scope>NUCLEOTIDE SEQUENCE [LARGE SCALE GENOMIC DNA]</scope>
</reference>
<dbReference type="InterPro" id="IPR018244">
    <property type="entry name" value="Allrgn_V5/Tpx1_CS"/>
</dbReference>
<feature type="chain" id="PRO_5043785441" description="SCP domain-containing protein" evidence="2">
    <location>
        <begin position="22"/>
        <end position="287"/>
    </location>
</feature>
<protein>
    <recommendedName>
        <fullName evidence="3">SCP domain-containing protein</fullName>
    </recommendedName>
</protein>
<evidence type="ECO:0000256" key="2">
    <source>
        <dbReference type="SAM" id="SignalP"/>
    </source>
</evidence>
<evidence type="ECO:0000259" key="3">
    <source>
        <dbReference type="SMART" id="SM00198"/>
    </source>
</evidence>
<dbReference type="PROSITE" id="PS01009">
    <property type="entry name" value="CRISP_1"/>
    <property type="match status" value="1"/>
</dbReference>
<feature type="domain" description="SCP" evidence="3">
    <location>
        <begin position="142"/>
        <end position="276"/>
    </location>
</feature>
<dbReference type="InterPro" id="IPR035940">
    <property type="entry name" value="CAP_sf"/>
</dbReference>
<dbReference type="Proteomes" id="UP001497480">
    <property type="component" value="Unassembled WGS sequence"/>
</dbReference>
<gene>
    <name evidence="4" type="ORF">LLUT_LOCUS619</name>
</gene>